<name>A0A372KPD7_9STRE</name>
<accession>A0A372KPD7</accession>
<reference evidence="1 2" key="1">
    <citation type="submission" date="2018-08" db="EMBL/GenBank/DDBJ databases">
        <title>Draft genome of Streptococcus sp. nov. Z1.</title>
        <authorList>
            <person name="Tian Z."/>
        </authorList>
    </citation>
    <scope>NUCLEOTIDE SEQUENCE [LARGE SCALE GENOMIC DNA]</scope>
    <source>
        <strain evidence="2">Z1(2018)</strain>
    </source>
</reference>
<dbReference type="RefSeq" id="WP_117288062.1">
    <property type="nucleotide sequence ID" value="NZ_CP031733.1"/>
</dbReference>
<protein>
    <submittedName>
        <fullName evidence="1">Uncharacterized protein</fullName>
    </submittedName>
</protein>
<comment type="caution">
    <text evidence="1">The sequence shown here is derived from an EMBL/GenBank/DDBJ whole genome shotgun (WGS) entry which is preliminary data.</text>
</comment>
<evidence type="ECO:0000313" key="1">
    <source>
        <dbReference type="EMBL" id="RFU53458.1"/>
    </source>
</evidence>
<gene>
    <name evidence="1" type="ORF">DDV23_04485</name>
</gene>
<dbReference type="EMBL" id="QVQZ01000007">
    <property type="protein sequence ID" value="RFU53458.1"/>
    <property type="molecule type" value="Genomic_DNA"/>
</dbReference>
<dbReference type="AlphaFoldDB" id="A0A372KPD7"/>
<proteinExistence type="predicted"/>
<dbReference type="OrthoDB" id="9810236at2"/>
<evidence type="ECO:0000313" key="2">
    <source>
        <dbReference type="Proteomes" id="UP000262901"/>
    </source>
</evidence>
<dbReference type="Proteomes" id="UP000262901">
    <property type="component" value="Unassembled WGS sequence"/>
</dbReference>
<sequence>MKNIILAHYDRESGEKQSLEEHSFNVAQKAKKEAQVSGLKPIRFNQKLSTLSSHPSRVRGLKLMRLNLV</sequence>
<organism evidence="1 2">
    <name type="scientific">Streptococcus chenjunshii</name>
    <dbReference type="NCBI Taxonomy" id="2173853"/>
    <lineage>
        <taxon>Bacteria</taxon>
        <taxon>Bacillati</taxon>
        <taxon>Bacillota</taxon>
        <taxon>Bacilli</taxon>
        <taxon>Lactobacillales</taxon>
        <taxon>Streptococcaceae</taxon>
        <taxon>Streptococcus</taxon>
    </lineage>
</organism>